<dbReference type="InterPro" id="IPR017941">
    <property type="entry name" value="Rieske_2Fe-2S"/>
</dbReference>
<dbReference type="GO" id="GO:0046872">
    <property type="term" value="F:metal ion binding"/>
    <property type="evidence" value="ECO:0007669"/>
    <property type="project" value="UniProtKB-KW"/>
</dbReference>
<evidence type="ECO:0000256" key="2">
    <source>
        <dbReference type="ARBA" id="ARBA00022723"/>
    </source>
</evidence>
<evidence type="ECO:0000313" key="7">
    <source>
        <dbReference type="EMBL" id="SVD34184.1"/>
    </source>
</evidence>
<dbReference type="EMBL" id="UINC01144582">
    <property type="protein sequence ID" value="SVD34184.1"/>
    <property type="molecule type" value="Genomic_DNA"/>
</dbReference>
<evidence type="ECO:0000256" key="4">
    <source>
        <dbReference type="ARBA" id="ARBA00023004"/>
    </source>
</evidence>
<keyword evidence="1" id="KW-0001">2Fe-2S</keyword>
<keyword evidence="4" id="KW-0408">Iron</keyword>
<reference evidence="7" key="1">
    <citation type="submission" date="2018-05" db="EMBL/GenBank/DDBJ databases">
        <authorList>
            <person name="Lanie J.A."/>
            <person name="Ng W.-L."/>
            <person name="Kazmierczak K.M."/>
            <person name="Andrzejewski T.M."/>
            <person name="Davidsen T.M."/>
            <person name="Wayne K.J."/>
            <person name="Tettelin H."/>
            <person name="Glass J.I."/>
            <person name="Rusch D."/>
            <person name="Podicherti R."/>
            <person name="Tsui H.-C.T."/>
            <person name="Winkler M.E."/>
        </authorList>
    </citation>
    <scope>NUCLEOTIDE SEQUENCE</scope>
</reference>
<organism evidence="7">
    <name type="scientific">marine metagenome</name>
    <dbReference type="NCBI Taxonomy" id="408172"/>
    <lineage>
        <taxon>unclassified sequences</taxon>
        <taxon>metagenomes</taxon>
        <taxon>ecological metagenomes</taxon>
    </lineage>
</organism>
<keyword evidence="2" id="KW-0479">Metal-binding</keyword>
<dbReference type="SUPFAM" id="SSF50022">
    <property type="entry name" value="ISP domain"/>
    <property type="match status" value="1"/>
</dbReference>
<dbReference type="PANTHER" id="PTHR21266">
    <property type="entry name" value="IRON-SULFUR DOMAIN CONTAINING PROTEIN"/>
    <property type="match status" value="1"/>
</dbReference>
<gene>
    <name evidence="7" type="ORF">METZ01_LOCUS387038</name>
</gene>
<evidence type="ECO:0000256" key="1">
    <source>
        <dbReference type="ARBA" id="ARBA00022714"/>
    </source>
</evidence>
<name>A0A382UIS6_9ZZZZ</name>
<protein>
    <recommendedName>
        <fullName evidence="6">Rieske domain-containing protein</fullName>
    </recommendedName>
</protein>
<dbReference type="CDD" id="cd03479">
    <property type="entry name" value="Rieske_RO_Alpha_PhDO_like"/>
    <property type="match status" value="1"/>
</dbReference>
<keyword evidence="5" id="KW-0411">Iron-sulfur</keyword>
<dbReference type="InterPro" id="IPR036922">
    <property type="entry name" value="Rieske_2Fe-2S_sf"/>
</dbReference>
<accession>A0A382UIS6</accession>
<dbReference type="InterPro" id="IPR050584">
    <property type="entry name" value="Cholesterol_7-desaturase"/>
</dbReference>
<evidence type="ECO:0000259" key="6">
    <source>
        <dbReference type="PROSITE" id="PS51296"/>
    </source>
</evidence>
<dbReference type="PANTHER" id="PTHR21266:SF59">
    <property type="entry name" value="BLR4922 PROTEIN"/>
    <property type="match status" value="1"/>
</dbReference>
<evidence type="ECO:0000256" key="3">
    <source>
        <dbReference type="ARBA" id="ARBA00023002"/>
    </source>
</evidence>
<keyword evidence="3" id="KW-0560">Oxidoreductase</keyword>
<feature type="domain" description="Rieske" evidence="6">
    <location>
        <begin position="26"/>
        <end position="132"/>
    </location>
</feature>
<sequence length="176" mass="19976">MLREENELLTKTGPGSPMGNLIREYWIPALRSDELTVDADPIRLRLLGENLVAFRATNGQVGILDHRCPHRCASLFFGRNEDDGLRCVYHGWKFDVNGQCVDMPSEAPDSDFKNKVSARAYPCRERNGLVWTYMGPRATPPHLPSLEASMLSEEERVVQPVMRECNWLQAMEGDID</sequence>
<dbReference type="GO" id="GO:0051537">
    <property type="term" value="F:2 iron, 2 sulfur cluster binding"/>
    <property type="evidence" value="ECO:0007669"/>
    <property type="project" value="UniProtKB-KW"/>
</dbReference>
<dbReference type="AlphaFoldDB" id="A0A382UIS6"/>
<dbReference type="Pfam" id="PF00355">
    <property type="entry name" value="Rieske"/>
    <property type="match status" value="1"/>
</dbReference>
<proteinExistence type="predicted"/>
<dbReference type="Gene3D" id="2.102.10.10">
    <property type="entry name" value="Rieske [2Fe-2S] iron-sulphur domain"/>
    <property type="match status" value="1"/>
</dbReference>
<dbReference type="GO" id="GO:0016491">
    <property type="term" value="F:oxidoreductase activity"/>
    <property type="evidence" value="ECO:0007669"/>
    <property type="project" value="UniProtKB-KW"/>
</dbReference>
<feature type="non-terminal residue" evidence="7">
    <location>
        <position position="176"/>
    </location>
</feature>
<dbReference type="PROSITE" id="PS51296">
    <property type="entry name" value="RIESKE"/>
    <property type="match status" value="1"/>
</dbReference>
<evidence type="ECO:0000256" key="5">
    <source>
        <dbReference type="ARBA" id="ARBA00023014"/>
    </source>
</evidence>